<dbReference type="Pfam" id="PF00067">
    <property type="entry name" value="p450"/>
    <property type="match status" value="1"/>
</dbReference>
<dbReference type="InterPro" id="IPR050121">
    <property type="entry name" value="Cytochrome_P450_monoxygenase"/>
</dbReference>
<name>A0AA38PG70_9AGAR</name>
<comment type="cofactor">
    <cofactor evidence="1">
        <name>heme</name>
        <dbReference type="ChEBI" id="CHEBI:30413"/>
    </cofactor>
</comment>
<dbReference type="PANTHER" id="PTHR24305:SF166">
    <property type="entry name" value="CYTOCHROME P450 12A4, MITOCHONDRIAL-RELATED"/>
    <property type="match status" value="1"/>
</dbReference>
<dbReference type="Gene3D" id="1.10.630.10">
    <property type="entry name" value="Cytochrome P450"/>
    <property type="match status" value="1"/>
</dbReference>
<evidence type="ECO:0000256" key="7">
    <source>
        <dbReference type="ARBA" id="ARBA00022723"/>
    </source>
</evidence>
<comment type="similarity">
    <text evidence="4">Belongs to the cytochrome P450 family.</text>
</comment>
<dbReference type="AlphaFoldDB" id="A0AA38PG70"/>
<sequence length="217" mass="23856">MNDSGPFRANFSLASNPVWQELVREEIVGLQDCLADTEEVVSSVKLDSLACLNAHIKEILRFYPGVPIVNRIILEDMHITLAKPIPSKKGQDEIEQIFVEKGTRFHYNLAATRSIWGKDAGSFNPLSGLAKESPETEQESSNIPVGLGPYANLCVPTTCFGLSYHELTFLEDHLSLAELVSVLSQYISKCSTDPFDVLMNLLLAGVSREPSLPTSCS</sequence>
<dbReference type="EMBL" id="MU806009">
    <property type="protein sequence ID" value="KAJ3842333.1"/>
    <property type="molecule type" value="Genomic_DNA"/>
</dbReference>
<organism evidence="13 14">
    <name type="scientific">Lentinula raphanica</name>
    <dbReference type="NCBI Taxonomy" id="153919"/>
    <lineage>
        <taxon>Eukaryota</taxon>
        <taxon>Fungi</taxon>
        <taxon>Dikarya</taxon>
        <taxon>Basidiomycota</taxon>
        <taxon>Agaricomycotina</taxon>
        <taxon>Agaricomycetes</taxon>
        <taxon>Agaricomycetidae</taxon>
        <taxon>Agaricales</taxon>
        <taxon>Marasmiineae</taxon>
        <taxon>Omphalotaceae</taxon>
        <taxon>Lentinula</taxon>
    </lineage>
</organism>
<evidence type="ECO:0000256" key="5">
    <source>
        <dbReference type="ARBA" id="ARBA00022617"/>
    </source>
</evidence>
<dbReference type="GO" id="GO:0016705">
    <property type="term" value="F:oxidoreductase activity, acting on paired donors, with incorporation or reduction of molecular oxygen"/>
    <property type="evidence" value="ECO:0007669"/>
    <property type="project" value="InterPro"/>
</dbReference>
<keyword evidence="10" id="KW-0408">Iron</keyword>
<keyword evidence="9" id="KW-0560">Oxidoreductase</keyword>
<evidence type="ECO:0000256" key="4">
    <source>
        <dbReference type="ARBA" id="ARBA00010617"/>
    </source>
</evidence>
<accession>A0AA38PG70</accession>
<evidence type="ECO:0000256" key="8">
    <source>
        <dbReference type="ARBA" id="ARBA00022989"/>
    </source>
</evidence>
<keyword evidence="12" id="KW-0472">Membrane</keyword>
<dbReference type="GO" id="GO:0005506">
    <property type="term" value="F:iron ion binding"/>
    <property type="evidence" value="ECO:0007669"/>
    <property type="project" value="InterPro"/>
</dbReference>
<dbReference type="GO" id="GO:0016020">
    <property type="term" value="C:membrane"/>
    <property type="evidence" value="ECO:0007669"/>
    <property type="project" value="UniProtKB-SubCell"/>
</dbReference>
<comment type="pathway">
    <text evidence="3">Secondary metabolite biosynthesis; terpenoid biosynthesis.</text>
</comment>
<dbReference type="InterPro" id="IPR001128">
    <property type="entry name" value="Cyt_P450"/>
</dbReference>
<evidence type="ECO:0000256" key="3">
    <source>
        <dbReference type="ARBA" id="ARBA00004721"/>
    </source>
</evidence>
<evidence type="ECO:0000256" key="9">
    <source>
        <dbReference type="ARBA" id="ARBA00023002"/>
    </source>
</evidence>
<keyword evidence="8" id="KW-1133">Transmembrane helix</keyword>
<dbReference type="SUPFAM" id="SSF48264">
    <property type="entry name" value="Cytochrome P450"/>
    <property type="match status" value="1"/>
</dbReference>
<keyword evidence="11" id="KW-0503">Monooxygenase</keyword>
<keyword evidence="5" id="KW-0349">Heme</keyword>
<proteinExistence type="inferred from homology"/>
<dbReference type="GO" id="GO:0004497">
    <property type="term" value="F:monooxygenase activity"/>
    <property type="evidence" value="ECO:0007669"/>
    <property type="project" value="UniProtKB-KW"/>
</dbReference>
<keyword evidence="6" id="KW-0812">Transmembrane</keyword>
<keyword evidence="7" id="KW-0479">Metal-binding</keyword>
<evidence type="ECO:0000313" key="13">
    <source>
        <dbReference type="EMBL" id="KAJ3842333.1"/>
    </source>
</evidence>
<protein>
    <submittedName>
        <fullName evidence="13">Uncharacterized protein</fullName>
    </submittedName>
</protein>
<dbReference type="PANTHER" id="PTHR24305">
    <property type="entry name" value="CYTOCHROME P450"/>
    <property type="match status" value="1"/>
</dbReference>
<dbReference type="InterPro" id="IPR036396">
    <property type="entry name" value="Cyt_P450_sf"/>
</dbReference>
<comment type="subcellular location">
    <subcellularLocation>
        <location evidence="2">Membrane</location>
    </subcellularLocation>
</comment>
<evidence type="ECO:0000256" key="6">
    <source>
        <dbReference type="ARBA" id="ARBA00022692"/>
    </source>
</evidence>
<dbReference type="Proteomes" id="UP001163846">
    <property type="component" value="Unassembled WGS sequence"/>
</dbReference>
<evidence type="ECO:0000256" key="12">
    <source>
        <dbReference type="ARBA" id="ARBA00023136"/>
    </source>
</evidence>
<comment type="caution">
    <text evidence="13">The sequence shown here is derived from an EMBL/GenBank/DDBJ whole genome shotgun (WGS) entry which is preliminary data.</text>
</comment>
<evidence type="ECO:0000313" key="14">
    <source>
        <dbReference type="Proteomes" id="UP001163846"/>
    </source>
</evidence>
<evidence type="ECO:0000256" key="1">
    <source>
        <dbReference type="ARBA" id="ARBA00001971"/>
    </source>
</evidence>
<reference evidence="13" key="1">
    <citation type="submission" date="2022-08" db="EMBL/GenBank/DDBJ databases">
        <authorList>
            <consortium name="DOE Joint Genome Institute"/>
            <person name="Min B."/>
            <person name="Riley R."/>
            <person name="Sierra-Patev S."/>
            <person name="Naranjo-Ortiz M."/>
            <person name="Looney B."/>
            <person name="Konkel Z."/>
            <person name="Slot J.C."/>
            <person name="Sakamoto Y."/>
            <person name="Steenwyk J.L."/>
            <person name="Rokas A."/>
            <person name="Carro J."/>
            <person name="Camarero S."/>
            <person name="Ferreira P."/>
            <person name="Molpeceres G."/>
            <person name="Ruiz-Duenas F.J."/>
            <person name="Serrano A."/>
            <person name="Henrissat B."/>
            <person name="Drula E."/>
            <person name="Hughes K.W."/>
            <person name="Mata J.L."/>
            <person name="Ishikawa N.K."/>
            <person name="Vargas-Isla R."/>
            <person name="Ushijima S."/>
            <person name="Smith C.A."/>
            <person name="Ahrendt S."/>
            <person name="Andreopoulos W."/>
            <person name="He G."/>
            <person name="Labutti K."/>
            <person name="Lipzen A."/>
            <person name="Ng V."/>
            <person name="Sandor L."/>
            <person name="Barry K."/>
            <person name="Martinez A.T."/>
            <person name="Xiao Y."/>
            <person name="Gibbons J.G."/>
            <person name="Terashima K."/>
            <person name="Hibbett D.S."/>
            <person name="Grigoriev I.V."/>
        </authorList>
    </citation>
    <scope>NUCLEOTIDE SEQUENCE</scope>
    <source>
        <strain evidence="13">TFB9207</strain>
    </source>
</reference>
<evidence type="ECO:0000256" key="10">
    <source>
        <dbReference type="ARBA" id="ARBA00023004"/>
    </source>
</evidence>
<gene>
    <name evidence="13" type="ORF">F5878DRAFT_530017</name>
</gene>
<dbReference type="GO" id="GO:0020037">
    <property type="term" value="F:heme binding"/>
    <property type="evidence" value="ECO:0007669"/>
    <property type="project" value="InterPro"/>
</dbReference>
<keyword evidence="14" id="KW-1185">Reference proteome</keyword>
<evidence type="ECO:0000256" key="11">
    <source>
        <dbReference type="ARBA" id="ARBA00023033"/>
    </source>
</evidence>
<evidence type="ECO:0000256" key="2">
    <source>
        <dbReference type="ARBA" id="ARBA00004370"/>
    </source>
</evidence>